<dbReference type="InterPro" id="IPR001424">
    <property type="entry name" value="SOD_Cu_Zn_dom"/>
</dbReference>
<dbReference type="PANTHER" id="PTHR10003">
    <property type="entry name" value="SUPEROXIDE DISMUTASE CU-ZN -RELATED"/>
    <property type="match status" value="1"/>
</dbReference>
<reference evidence="3 4" key="1">
    <citation type="submission" date="2021-07" db="EMBL/GenBank/DDBJ databases">
        <title>The draft genome sequence of Sphingomicrobium sp. B8.</title>
        <authorList>
            <person name="Mu L."/>
        </authorList>
    </citation>
    <scope>NUCLEOTIDE SEQUENCE [LARGE SCALE GENOMIC DNA]</scope>
    <source>
        <strain evidence="3 4">B8</strain>
    </source>
</reference>
<feature type="domain" description="Superoxide dismutase copper/zinc binding" evidence="2">
    <location>
        <begin position="50"/>
        <end position="179"/>
    </location>
</feature>
<dbReference type="PROSITE" id="PS51257">
    <property type="entry name" value="PROKAR_LIPOPROTEIN"/>
    <property type="match status" value="1"/>
</dbReference>
<keyword evidence="4" id="KW-1185">Reference proteome</keyword>
<comment type="caution">
    <text evidence="3">The sequence shown here is derived from an EMBL/GenBank/DDBJ whole genome shotgun (WGS) entry which is preliminary data.</text>
</comment>
<feature type="region of interest" description="Disordered" evidence="1">
    <location>
        <begin position="94"/>
        <end position="114"/>
    </location>
</feature>
<dbReference type="Proteomes" id="UP000698028">
    <property type="component" value="Unassembled WGS sequence"/>
</dbReference>
<proteinExistence type="predicted"/>
<name>A0ABS6V7P0_9SPHN</name>
<organism evidence="3 4">
    <name type="scientific">Sphingomicrobium clamense</name>
    <dbReference type="NCBI Taxonomy" id="2851013"/>
    <lineage>
        <taxon>Bacteria</taxon>
        <taxon>Pseudomonadati</taxon>
        <taxon>Pseudomonadota</taxon>
        <taxon>Alphaproteobacteria</taxon>
        <taxon>Sphingomonadales</taxon>
        <taxon>Sphingomonadaceae</taxon>
        <taxon>Sphingomicrobium</taxon>
    </lineage>
</organism>
<dbReference type="EMBL" id="JAHVAH010000001">
    <property type="protein sequence ID" value="MBW0145496.1"/>
    <property type="molecule type" value="Genomic_DNA"/>
</dbReference>
<dbReference type="Pfam" id="PF00080">
    <property type="entry name" value="Sod_Cu"/>
    <property type="match status" value="1"/>
</dbReference>
<dbReference type="RefSeq" id="WP_218633396.1">
    <property type="nucleotide sequence ID" value="NZ_JAHVAH010000001.1"/>
</dbReference>
<evidence type="ECO:0000313" key="4">
    <source>
        <dbReference type="Proteomes" id="UP000698028"/>
    </source>
</evidence>
<gene>
    <name evidence="3" type="ORF">KTQ36_09335</name>
</gene>
<evidence type="ECO:0000313" key="3">
    <source>
        <dbReference type="EMBL" id="MBW0145496.1"/>
    </source>
</evidence>
<evidence type="ECO:0000256" key="1">
    <source>
        <dbReference type="SAM" id="MobiDB-lite"/>
    </source>
</evidence>
<sequence length="185" mass="18814">MRIHYLMTGLAALGLTACGGETEPSKEQAPVDFVDPYDAEIVDASGSAIGTIAVSEDPNGTTLRVSIEGGLSEGMHGVHLHETGLCETPDFSSAGGHWNPTSKEHGRDNPQGSHVGDLANLAIDAEGAGSSTYLVSVLRNGTGPTMADDDGTALVVHAGPDDYQTDPSGDSGARVGCAVLSAPQS</sequence>
<dbReference type="InterPro" id="IPR024134">
    <property type="entry name" value="SOD_Cu/Zn_/chaperone"/>
</dbReference>
<dbReference type="CDD" id="cd00305">
    <property type="entry name" value="Cu-Zn_Superoxide_Dismutase"/>
    <property type="match status" value="1"/>
</dbReference>
<accession>A0ABS6V7P0</accession>
<evidence type="ECO:0000259" key="2">
    <source>
        <dbReference type="Pfam" id="PF00080"/>
    </source>
</evidence>
<protein>
    <submittedName>
        <fullName evidence="3">Superoxide dismutase family protein</fullName>
    </submittedName>
</protein>